<reference evidence="3 4" key="2">
    <citation type="journal article" date="2015" name="Stand. Genomic Sci.">
        <title>High quality draft genomic sequence of Arenimonas donghaensis DSM 18148(T).</title>
        <authorList>
            <person name="Chen F."/>
            <person name="Wang H."/>
            <person name="Cao Y."/>
            <person name="Li X."/>
            <person name="Wang G."/>
        </authorList>
    </citation>
    <scope>NUCLEOTIDE SEQUENCE [LARGE SCALE GENOMIC DNA]</scope>
    <source>
        <strain evidence="3 4">HO3-R19</strain>
    </source>
</reference>
<feature type="transmembrane region" description="Helical" evidence="1">
    <location>
        <begin position="164"/>
        <end position="187"/>
    </location>
</feature>
<dbReference type="PANTHER" id="PTHR46663">
    <property type="entry name" value="DIGUANYLATE CYCLASE DGCT-RELATED"/>
    <property type="match status" value="1"/>
</dbReference>
<keyword evidence="4" id="KW-1185">Reference proteome</keyword>
<dbReference type="EMBL" id="AVCJ01000017">
    <property type="protein sequence ID" value="KFL36410.1"/>
    <property type="molecule type" value="Genomic_DNA"/>
</dbReference>
<proteinExistence type="predicted"/>
<keyword evidence="1" id="KW-1133">Transmembrane helix</keyword>
<dbReference type="InterPro" id="IPR029787">
    <property type="entry name" value="Nucleotide_cyclase"/>
</dbReference>
<dbReference type="InterPro" id="IPR000160">
    <property type="entry name" value="GGDEF_dom"/>
</dbReference>
<dbReference type="Gene3D" id="3.30.70.270">
    <property type="match status" value="1"/>
</dbReference>
<reference evidence="4" key="1">
    <citation type="submission" date="2013-08" db="EMBL/GenBank/DDBJ databases">
        <title>Genome sequencing of Arenimonas donghaensis.</title>
        <authorList>
            <person name="Chen F."/>
            <person name="Wang G."/>
        </authorList>
    </citation>
    <scope>NUCLEOTIDE SEQUENCE [LARGE SCALE GENOMIC DNA]</scope>
    <source>
        <strain evidence="4">HO3-R19</strain>
    </source>
</reference>
<dbReference type="CDD" id="cd01949">
    <property type="entry name" value="GGDEF"/>
    <property type="match status" value="1"/>
</dbReference>
<feature type="transmembrane region" description="Helical" evidence="1">
    <location>
        <begin position="85"/>
        <end position="101"/>
    </location>
</feature>
<name>A0A087MHQ7_9GAMM</name>
<dbReference type="InterPro" id="IPR043128">
    <property type="entry name" value="Rev_trsase/Diguanyl_cyclase"/>
</dbReference>
<dbReference type="Proteomes" id="UP000029085">
    <property type="component" value="Unassembled WGS sequence"/>
</dbReference>
<organism evidence="3 4">
    <name type="scientific">Arenimonas donghaensis DSM 18148 = HO3-R19</name>
    <dbReference type="NCBI Taxonomy" id="1121014"/>
    <lineage>
        <taxon>Bacteria</taxon>
        <taxon>Pseudomonadati</taxon>
        <taxon>Pseudomonadota</taxon>
        <taxon>Gammaproteobacteria</taxon>
        <taxon>Lysobacterales</taxon>
        <taxon>Lysobacteraceae</taxon>
        <taxon>Arenimonas</taxon>
    </lineage>
</organism>
<dbReference type="OrthoDB" id="9812260at2"/>
<gene>
    <name evidence="3" type="ORF">N788_13275</name>
</gene>
<accession>A0A087MHQ7</accession>
<dbReference type="RefSeq" id="WP_051924513.1">
    <property type="nucleotide sequence ID" value="NZ_AVCJ01000017.1"/>
</dbReference>
<protein>
    <recommendedName>
        <fullName evidence="2">GGDEF domain-containing protein</fullName>
    </recommendedName>
</protein>
<evidence type="ECO:0000256" key="1">
    <source>
        <dbReference type="SAM" id="Phobius"/>
    </source>
</evidence>
<dbReference type="PROSITE" id="PS50887">
    <property type="entry name" value="GGDEF"/>
    <property type="match status" value="1"/>
</dbReference>
<dbReference type="STRING" id="1121014.N788_13275"/>
<sequence>MSRIENDREDGADSANDLAVLREQLVDRLWLGMVLVIALAIPISLSRAALTGWLPLYTWHVVLSVATTCVLLVRRRLSLRIKSGLFLGLLWCVGLPGLLSLGLAAAGVHWLALSALVASTLYSRRVSMTLGIAAVLAVALSGTAFVLGWMHVDVDLNAYVRDPAAWGTLVLVTGAFIAVTVFAYGTYNRSTAHLLREFRDENERIEFYALHDELTGLPKARLARDRLAMAMETAKRDKVRVAVLGIDLDGFKQVNDQYGHAAGNVVLRELANRLKSELRGRDTVARMGGDEFLAILVSVDSDESISPVLARLVRTLCLPVAWQGEQLQVGASIGVAFHPDQGSDADTLIHRADEAMYAAKREGGRRYNYWTPD</sequence>
<evidence type="ECO:0000259" key="2">
    <source>
        <dbReference type="PROSITE" id="PS50887"/>
    </source>
</evidence>
<dbReference type="NCBIfam" id="TIGR00254">
    <property type="entry name" value="GGDEF"/>
    <property type="match status" value="1"/>
</dbReference>
<keyword evidence="1" id="KW-0812">Transmembrane</keyword>
<feature type="transmembrane region" description="Helical" evidence="1">
    <location>
        <begin position="56"/>
        <end position="73"/>
    </location>
</feature>
<dbReference type="SMART" id="SM00267">
    <property type="entry name" value="GGDEF"/>
    <property type="match status" value="1"/>
</dbReference>
<evidence type="ECO:0000313" key="4">
    <source>
        <dbReference type="Proteomes" id="UP000029085"/>
    </source>
</evidence>
<comment type="caution">
    <text evidence="3">The sequence shown here is derived from an EMBL/GenBank/DDBJ whole genome shotgun (WGS) entry which is preliminary data.</text>
</comment>
<dbReference type="PATRIC" id="fig|1121014.3.peg.1715"/>
<dbReference type="PANTHER" id="PTHR46663:SF2">
    <property type="entry name" value="GGDEF DOMAIN-CONTAINING PROTEIN"/>
    <property type="match status" value="1"/>
</dbReference>
<feature type="domain" description="GGDEF" evidence="2">
    <location>
        <begin position="239"/>
        <end position="372"/>
    </location>
</feature>
<feature type="transmembrane region" description="Helical" evidence="1">
    <location>
        <begin position="130"/>
        <end position="152"/>
    </location>
</feature>
<evidence type="ECO:0000313" key="3">
    <source>
        <dbReference type="EMBL" id="KFL36410.1"/>
    </source>
</evidence>
<keyword evidence="1" id="KW-0472">Membrane</keyword>
<dbReference type="InterPro" id="IPR052163">
    <property type="entry name" value="DGC-Regulatory_Protein"/>
</dbReference>
<dbReference type="Pfam" id="PF00990">
    <property type="entry name" value="GGDEF"/>
    <property type="match status" value="1"/>
</dbReference>
<feature type="transmembrane region" description="Helical" evidence="1">
    <location>
        <begin position="29"/>
        <end position="50"/>
    </location>
</feature>
<dbReference type="AlphaFoldDB" id="A0A087MHQ7"/>
<dbReference type="SUPFAM" id="SSF55073">
    <property type="entry name" value="Nucleotide cyclase"/>
    <property type="match status" value="1"/>
</dbReference>